<reference evidence="1 2" key="1">
    <citation type="submission" date="2023-09" db="EMBL/GenBank/DDBJ databases">
        <authorList>
            <person name="Rey-Velasco X."/>
        </authorList>
    </citation>
    <scope>NUCLEOTIDE SEQUENCE [LARGE SCALE GENOMIC DNA]</scope>
    <source>
        <strain evidence="1 2">W242</strain>
    </source>
</reference>
<protein>
    <submittedName>
        <fullName evidence="1">Uncharacterized protein</fullName>
    </submittedName>
</protein>
<comment type="caution">
    <text evidence="1">The sequence shown here is derived from an EMBL/GenBank/DDBJ whole genome shotgun (WGS) entry which is preliminary data.</text>
</comment>
<organism evidence="1 2">
    <name type="scientific">Patiriisocius hiemis</name>
    <dbReference type="NCBI Taxonomy" id="3075604"/>
    <lineage>
        <taxon>Bacteria</taxon>
        <taxon>Pseudomonadati</taxon>
        <taxon>Bacteroidota</taxon>
        <taxon>Flavobacteriia</taxon>
        <taxon>Flavobacteriales</taxon>
        <taxon>Flavobacteriaceae</taxon>
        <taxon>Patiriisocius</taxon>
    </lineage>
</organism>
<accession>A0ABU2YFH6</accession>
<evidence type="ECO:0000313" key="1">
    <source>
        <dbReference type="EMBL" id="MDT0555808.1"/>
    </source>
</evidence>
<dbReference type="RefSeq" id="WP_311332760.1">
    <property type="nucleotide sequence ID" value="NZ_JAVRHZ010000003.1"/>
</dbReference>
<gene>
    <name evidence="1" type="ORF">RM538_07330</name>
</gene>
<evidence type="ECO:0000313" key="2">
    <source>
        <dbReference type="Proteomes" id="UP001254488"/>
    </source>
</evidence>
<name>A0ABU2YFH6_9FLAO</name>
<dbReference type="EMBL" id="JAVRHZ010000003">
    <property type="protein sequence ID" value="MDT0555808.1"/>
    <property type="molecule type" value="Genomic_DNA"/>
</dbReference>
<proteinExistence type="predicted"/>
<sequence length="349" mass="41081">MSINQIVTPLDSAVLETKEQYEVYFKLVTHAFNELVDALHEKDICSDQEITYIKQYCELLVYSLEAFRIKYLYDEEEKMKIDLTESGYPNYLEFRYLINDLALRNEHIKKLPPVESLKKDFLESLLKYKEPVSKDKLQKAASIVYYTTVDERLIFKRFVQGKVIDINTKEAQYLTSWSFYDVTYNRPYICFLYFDLYKEKLEDYKEKIYDVLETVADRQMPADMMAFAIDKKLSKMWPKRLRIIDLGPLHTIFAKDELVVTHALLKAMSTKTLDLSSYAMSFTVDEAKSVGTIEEGGFFSTTYLQNWEVKRPKKYVFTSHRVIQLLYDDIPEHINTLTEDPIEIAALTL</sequence>
<keyword evidence="2" id="KW-1185">Reference proteome</keyword>
<dbReference type="Proteomes" id="UP001254488">
    <property type="component" value="Unassembled WGS sequence"/>
</dbReference>